<dbReference type="InterPro" id="IPR004468">
    <property type="entry name" value="CTP_synthase"/>
</dbReference>
<proteinExistence type="predicted"/>
<dbReference type="Pfam" id="PF06418">
    <property type="entry name" value="CTP_synth_N"/>
    <property type="match status" value="1"/>
</dbReference>
<dbReference type="Gene3D" id="3.40.50.300">
    <property type="entry name" value="P-loop containing nucleotide triphosphate hydrolases"/>
    <property type="match status" value="1"/>
</dbReference>
<accession>A0ABD1YYF2</accession>
<comment type="caution">
    <text evidence="3">The sequence shown here is derived from an EMBL/GenBank/DDBJ whole genome shotgun (WGS) entry which is preliminary data.</text>
</comment>
<evidence type="ECO:0000256" key="1">
    <source>
        <dbReference type="SAM" id="MobiDB-lite"/>
    </source>
</evidence>
<feature type="compositionally biased region" description="Basic and acidic residues" evidence="1">
    <location>
        <begin position="314"/>
        <end position="334"/>
    </location>
</feature>
<dbReference type="AlphaFoldDB" id="A0ABD1YYF2"/>
<dbReference type="EMBL" id="JBHFFA010000003">
    <property type="protein sequence ID" value="KAL2635807.1"/>
    <property type="molecule type" value="Genomic_DNA"/>
</dbReference>
<feature type="domain" description="CTP synthase N-terminal" evidence="2">
    <location>
        <begin position="496"/>
        <end position="599"/>
    </location>
</feature>
<dbReference type="InterPro" id="IPR027417">
    <property type="entry name" value="P-loop_NTPase"/>
</dbReference>
<reference evidence="3 4" key="1">
    <citation type="submission" date="2024-09" db="EMBL/GenBank/DDBJ databases">
        <title>Chromosome-scale assembly of Riccia fluitans.</title>
        <authorList>
            <person name="Paukszto L."/>
            <person name="Sawicki J."/>
            <person name="Karawczyk K."/>
            <person name="Piernik-Szablinska J."/>
            <person name="Szczecinska M."/>
            <person name="Mazdziarz M."/>
        </authorList>
    </citation>
    <scope>NUCLEOTIDE SEQUENCE [LARGE SCALE GENOMIC DNA]</scope>
    <source>
        <strain evidence="3">Rf_01</strain>
        <tissue evidence="3">Aerial parts of the thallus</tissue>
    </source>
</reference>
<evidence type="ECO:0000313" key="3">
    <source>
        <dbReference type="EMBL" id="KAL2635807.1"/>
    </source>
</evidence>
<dbReference type="SUPFAM" id="SSF52540">
    <property type="entry name" value="P-loop containing nucleoside triphosphate hydrolases"/>
    <property type="match status" value="1"/>
</dbReference>
<evidence type="ECO:0000313" key="4">
    <source>
        <dbReference type="Proteomes" id="UP001605036"/>
    </source>
</evidence>
<organism evidence="3 4">
    <name type="scientific">Riccia fluitans</name>
    <dbReference type="NCBI Taxonomy" id="41844"/>
    <lineage>
        <taxon>Eukaryota</taxon>
        <taxon>Viridiplantae</taxon>
        <taxon>Streptophyta</taxon>
        <taxon>Embryophyta</taxon>
        <taxon>Marchantiophyta</taxon>
        <taxon>Marchantiopsida</taxon>
        <taxon>Marchantiidae</taxon>
        <taxon>Marchantiales</taxon>
        <taxon>Ricciaceae</taxon>
        <taxon>Riccia</taxon>
    </lineage>
</organism>
<name>A0ABD1YYF2_9MARC</name>
<dbReference type="PANTHER" id="PTHR11550:SF0">
    <property type="entry name" value="CTP SYNTHASE-RELATED"/>
    <property type="match status" value="1"/>
</dbReference>
<dbReference type="PANTHER" id="PTHR11550">
    <property type="entry name" value="CTP SYNTHASE"/>
    <property type="match status" value="1"/>
</dbReference>
<gene>
    <name evidence="3" type="ORF">R1flu_007286</name>
</gene>
<protein>
    <recommendedName>
        <fullName evidence="2">CTP synthase N-terminal domain-containing protein</fullName>
    </recommendedName>
</protein>
<feature type="compositionally biased region" description="Basic and acidic residues" evidence="1">
    <location>
        <begin position="233"/>
        <end position="243"/>
    </location>
</feature>
<dbReference type="Proteomes" id="UP001605036">
    <property type="component" value="Unassembled WGS sequence"/>
</dbReference>
<evidence type="ECO:0000259" key="2">
    <source>
        <dbReference type="Pfam" id="PF06418"/>
    </source>
</evidence>
<feature type="region of interest" description="Disordered" evidence="1">
    <location>
        <begin position="299"/>
        <end position="351"/>
    </location>
</feature>
<feature type="region of interest" description="Disordered" evidence="1">
    <location>
        <begin position="218"/>
        <end position="285"/>
    </location>
</feature>
<feature type="compositionally biased region" description="Basic and acidic residues" evidence="1">
    <location>
        <begin position="155"/>
        <end position="166"/>
    </location>
</feature>
<sequence length="610" mass="69409">MWKVPKEAQIESTAKEYWYHTPTSGATMASIKSRAVSVPWQGCGKGWKRNPTLSGEENCSRKPWERCDKGWKRNPGFSGEENWSRNPWERCDKRWKRNPGFSGEENWSRNPWERCAKGWKRNLGFSGEENWSNQKPWQRYGKGWKRNPSSSGEESWSKKLKLENESSSKGWKMNPALSGEKHRCRKLKLENESSSKGWKMNPALSGEKHRCRKLKLENESSGKGWKMNPALSGEEHRSKKLKLENQSGSKSWKMNPALIGEEHRSKKLKLENQSGGKGWKINPALNGEEHRCKKLKLENESSGKSWKMNPALSGEEHRSKNLKLENESSGKDWKMNPALTPETPSKENRSKELKLEMVAKFSSELSEEMVETIISMLPYLEILNARTILTYDVERRCWGKLPSPLRLTFRPDGVDCKLMVCKNQLVLLCVSQKRSTSALQEFGLTSLQIEKNSIILYKVDVLKGECEEMYKGPEESILQASSARQYSDGDSIFFCGRHSGLRFNVVPHITKALQDWIERVAKITVDGVEGEPDVCVIGLGGTVGDIESMPFFEALSQFHDRVGAEIFCLVHVSLVPVLGIVGEQKSKPTQHSVRESAQIEARARNISHNV</sequence>
<dbReference type="InterPro" id="IPR017456">
    <property type="entry name" value="CTP_synthase_N"/>
</dbReference>
<feature type="compositionally biased region" description="Basic and acidic residues" evidence="1">
    <location>
        <begin position="260"/>
        <end position="270"/>
    </location>
</feature>
<feature type="region of interest" description="Disordered" evidence="1">
    <location>
        <begin position="130"/>
        <end position="176"/>
    </location>
</feature>
<keyword evidence="4" id="KW-1185">Reference proteome</keyword>